<evidence type="ECO:0008006" key="4">
    <source>
        <dbReference type="Google" id="ProtNLM"/>
    </source>
</evidence>
<dbReference type="RefSeq" id="WP_344713075.1">
    <property type="nucleotide sequence ID" value="NZ_BAAAWH010000001.1"/>
</dbReference>
<keyword evidence="1" id="KW-1133">Transmembrane helix</keyword>
<keyword evidence="1" id="KW-0812">Transmembrane</keyword>
<accession>A0ABV5T2T9</accession>
<feature type="transmembrane region" description="Helical" evidence="1">
    <location>
        <begin position="12"/>
        <end position="31"/>
    </location>
</feature>
<protein>
    <recommendedName>
        <fullName evidence="4">GGDEF domain-containing protein</fullName>
    </recommendedName>
</protein>
<keyword evidence="1" id="KW-0472">Membrane</keyword>
<dbReference type="EMBL" id="JBHMBE010000003">
    <property type="protein sequence ID" value="MFB9646281.1"/>
    <property type="molecule type" value="Genomic_DNA"/>
</dbReference>
<gene>
    <name evidence="2" type="ORF">ACFFPJ_10770</name>
</gene>
<evidence type="ECO:0000313" key="3">
    <source>
        <dbReference type="Proteomes" id="UP001589611"/>
    </source>
</evidence>
<feature type="transmembrane region" description="Helical" evidence="1">
    <location>
        <begin position="64"/>
        <end position="84"/>
    </location>
</feature>
<feature type="transmembrane region" description="Helical" evidence="1">
    <location>
        <begin position="40"/>
        <end position="58"/>
    </location>
</feature>
<comment type="caution">
    <text evidence="2">The sequence shown here is derived from an EMBL/GenBank/DDBJ whole genome shotgun (WGS) entry which is preliminary data.</text>
</comment>
<sequence>MNLALDLTSVLVMSALVVNVSGVLFIIGTLLRRDEGAGRIWALGFLAAMLTTLAYLIWAQSSDAWWAVAIGNGAFVAGTGCMWLGCRRFNGHRIDWPSIVVALATLGAAGSVFAAGPTGGDWAGALWLFLPLVVLAGAAAGECLRGELRSSRTAWALAAVFSVQSLFFLGRTIVYLTAGVDSALFQRAFGTVAASFVTVTLSIVAVVATSVLRASRAPMRGHFRPAGLGTARDGILAQDVFLAALADLSDRARRRSELVGVIAVRIDDLEQISTAFGSDVARTVTETWRAGVRRHAPSNSFVAEDGLSGLLVGGLMESPREARRQAGAIYRGLFDDLGTVGAGGDLGAVIPVVGVGVALSDTTGYDAEALSGVARGAARRAATSVDTSILVGEAEEDQAVSR</sequence>
<proteinExistence type="predicted"/>
<name>A0ABV5T2T9_9MICO</name>
<reference evidence="2 3" key="1">
    <citation type="submission" date="2024-09" db="EMBL/GenBank/DDBJ databases">
        <authorList>
            <person name="Sun Q."/>
            <person name="Mori K."/>
        </authorList>
    </citation>
    <scope>NUCLEOTIDE SEQUENCE [LARGE SCALE GENOMIC DNA]</scope>
    <source>
        <strain evidence="2 3">JCM 1342</strain>
    </source>
</reference>
<evidence type="ECO:0000313" key="2">
    <source>
        <dbReference type="EMBL" id="MFB9646281.1"/>
    </source>
</evidence>
<feature type="transmembrane region" description="Helical" evidence="1">
    <location>
        <begin position="122"/>
        <end position="141"/>
    </location>
</feature>
<feature type="transmembrane region" description="Helical" evidence="1">
    <location>
        <begin position="188"/>
        <end position="212"/>
    </location>
</feature>
<keyword evidence="3" id="KW-1185">Reference proteome</keyword>
<feature type="transmembrane region" description="Helical" evidence="1">
    <location>
        <begin position="153"/>
        <end position="176"/>
    </location>
</feature>
<feature type="transmembrane region" description="Helical" evidence="1">
    <location>
        <begin position="96"/>
        <end position="116"/>
    </location>
</feature>
<evidence type="ECO:0000256" key="1">
    <source>
        <dbReference type="SAM" id="Phobius"/>
    </source>
</evidence>
<dbReference type="Proteomes" id="UP001589611">
    <property type="component" value="Unassembled WGS sequence"/>
</dbReference>
<organism evidence="2 3">
    <name type="scientific">Microbacterium terregens</name>
    <dbReference type="NCBI Taxonomy" id="69363"/>
    <lineage>
        <taxon>Bacteria</taxon>
        <taxon>Bacillati</taxon>
        <taxon>Actinomycetota</taxon>
        <taxon>Actinomycetes</taxon>
        <taxon>Micrococcales</taxon>
        <taxon>Microbacteriaceae</taxon>
        <taxon>Microbacterium</taxon>
    </lineage>
</organism>